<dbReference type="GO" id="GO:0003690">
    <property type="term" value="F:double-stranded DNA binding"/>
    <property type="evidence" value="ECO:0007669"/>
    <property type="project" value="TreeGrafter"/>
</dbReference>
<dbReference type="GO" id="GO:0061982">
    <property type="term" value="P:meiosis I cell cycle process"/>
    <property type="evidence" value="ECO:0007669"/>
    <property type="project" value="UniProtKB-ARBA"/>
</dbReference>
<evidence type="ECO:0000259" key="4">
    <source>
        <dbReference type="PROSITE" id="PS50162"/>
    </source>
</evidence>
<evidence type="ECO:0000313" key="6">
    <source>
        <dbReference type="Proteomes" id="UP000226431"/>
    </source>
</evidence>
<keyword evidence="2" id="KW-0067">ATP-binding</keyword>
<reference evidence="5 6" key="1">
    <citation type="submission" date="2017-06" db="EMBL/GenBank/DDBJ databases">
        <title>Ant-infecting Ophiocordyceps genomes reveal a high diversity of potential behavioral manipulation genes and a possible major role for enterotoxins.</title>
        <authorList>
            <person name="De Bekker C."/>
            <person name="Evans H.C."/>
            <person name="Brachmann A."/>
            <person name="Hughes D.P."/>
        </authorList>
    </citation>
    <scope>NUCLEOTIDE SEQUENCE [LARGE SCALE GENOMIC DNA]</scope>
    <source>
        <strain evidence="5 6">Map16</strain>
    </source>
</reference>
<dbReference type="InterPro" id="IPR013632">
    <property type="entry name" value="Rad51_C"/>
</dbReference>
<keyword evidence="1" id="KW-0547">Nucleotide-binding</keyword>
<sequence length="265" mass="28313">MLASNPCFSRAAGPRPSLDNIHATVTPDLESQEHILEYQVPVLLSRHPIGLLVIDSVAANYRAEFNRRPNGRGADMAARGADLVRLGALLRLLARSHGIAVVVANQVADRFDAAPVAVIASSSASSAAPSSSLPPLAETRPPAPPPALRLDHQQRWFTGWGDDPYALDPAKTPSLGLVWTTQIACRIVLLKRAVCAGIVARDRDEDEDDDREEAASIQTAWRRWMKIVFAPHVPSSGPGLDGCVEFAINNGGLKAVEDVTPASAS</sequence>
<dbReference type="GO" id="GO:0003697">
    <property type="term" value="F:single-stranded DNA binding"/>
    <property type="evidence" value="ECO:0007669"/>
    <property type="project" value="TreeGrafter"/>
</dbReference>
<dbReference type="Proteomes" id="UP000226431">
    <property type="component" value="Unassembled WGS sequence"/>
</dbReference>
<gene>
    <name evidence="5" type="ORF">CDD80_4661</name>
</gene>
<dbReference type="GO" id="GO:0006312">
    <property type="term" value="P:mitotic recombination"/>
    <property type="evidence" value="ECO:0007669"/>
    <property type="project" value="TreeGrafter"/>
</dbReference>
<evidence type="ECO:0000256" key="2">
    <source>
        <dbReference type="ARBA" id="ARBA00022840"/>
    </source>
</evidence>
<dbReference type="AlphaFoldDB" id="A0A2C5XH70"/>
<dbReference type="PANTHER" id="PTHR22942:SF66">
    <property type="entry name" value="RE19845P"/>
    <property type="match status" value="1"/>
</dbReference>
<proteinExistence type="predicted"/>
<dbReference type="PANTHER" id="PTHR22942">
    <property type="entry name" value="RECA/RAD51/RADA DNA STRAND-PAIRING FAMILY MEMBER"/>
    <property type="match status" value="1"/>
</dbReference>
<evidence type="ECO:0000256" key="1">
    <source>
        <dbReference type="ARBA" id="ARBA00022741"/>
    </source>
</evidence>
<dbReference type="PROSITE" id="PS50162">
    <property type="entry name" value="RECA_2"/>
    <property type="match status" value="1"/>
</dbReference>
<name>A0A2C5XH70_9HYPO</name>
<comment type="caution">
    <text evidence="5">The sequence shown here is derived from an EMBL/GenBank/DDBJ whole genome shotgun (WGS) entry which is preliminary data.</text>
</comment>
<dbReference type="InterPro" id="IPR027417">
    <property type="entry name" value="P-loop_NTPase"/>
</dbReference>
<dbReference type="InterPro" id="IPR020588">
    <property type="entry name" value="RecA_ATP-bd"/>
</dbReference>
<dbReference type="GO" id="GO:0140664">
    <property type="term" value="F:ATP-dependent DNA damage sensor activity"/>
    <property type="evidence" value="ECO:0007669"/>
    <property type="project" value="InterPro"/>
</dbReference>
<evidence type="ECO:0000313" key="5">
    <source>
        <dbReference type="EMBL" id="PHH72259.1"/>
    </source>
</evidence>
<dbReference type="SUPFAM" id="SSF52540">
    <property type="entry name" value="P-loop containing nucleoside triphosphate hydrolases"/>
    <property type="match status" value="1"/>
</dbReference>
<dbReference type="Gene3D" id="3.40.50.300">
    <property type="entry name" value="P-loop containing nucleotide triphosphate hydrolases"/>
    <property type="match status" value="1"/>
</dbReference>
<feature type="compositionally biased region" description="Low complexity" evidence="3">
    <location>
        <begin position="125"/>
        <end position="140"/>
    </location>
</feature>
<dbReference type="EMBL" id="NJES01000434">
    <property type="protein sequence ID" value="PHH72259.1"/>
    <property type="molecule type" value="Genomic_DNA"/>
</dbReference>
<protein>
    <recommendedName>
        <fullName evidence="4">RecA family profile 1 domain-containing protein</fullName>
    </recommendedName>
</protein>
<dbReference type="OrthoDB" id="1861185at2759"/>
<feature type="region of interest" description="Disordered" evidence="3">
    <location>
        <begin position="125"/>
        <end position="145"/>
    </location>
</feature>
<dbReference type="GO" id="GO:0042148">
    <property type="term" value="P:DNA strand invasion"/>
    <property type="evidence" value="ECO:0007669"/>
    <property type="project" value="TreeGrafter"/>
</dbReference>
<dbReference type="GO" id="GO:0000150">
    <property type="term" value="F:DNA strand exchange activity"/>
    <property type="evidence" value="ECO:0007669"/>
    <property type="project" value="TreeGrafter"/>
</dbReference>
<dbReference type="Pfam" id="PF08423">
    <property type="entry name" value="Rad51"/>
    <property type="match status" value="1"/>
</dbReference>
<dbReference type="STRING" id="2004952.A0A2C5XH70"/>
<accession>A0A2C5XH70</accession>
<evidence type="ECO:0000256" key="3">
    <source>
        <dbReference type="SAM" id="MobiDB-lite"/>
    </source>
</evidence>
<keyword evidence="6" id="KW-1185">Reference proteome</keyword>
<feature type="domain" description="RecA family profile 1" evidence="4">
    <location>
        <begin position="1"/>
        <end position="107"/>
    </location>
</feature>
<dbReference type="GO" id="GO:0000730">
    <property type="term" value="P:DNA recombinase assembly"/>
    <property type="evidence" value="ECO:0007669"/>
    <property type="project" value="TreeGrafter"/>
</dbReference>
<dbReference type="GO" id="GO:0005524">
    <property type="term" value="F:ATP binding"/>
    <property type="evidence" value="ECO:0007669"/>
    <property type="project" value="UniProtKB-KW"/>
</dbReference>
<organism evidence="5 6">
    <name type="scientific">Ophiocordyceps camponoti-rufipedis</name>
    <dbReference type="NCBI Taxonomy" id="2004952"/>
    <lineage>
        <taxon>Eukaryota</taxon>
        <taxon>Fungi</taxon>
        <taxon>Dikarya</taxon>
        <taxon>Ascomycota</taxon>
        <taxon>Pezizomycotina</taxon>
        <taxon>Sordariomycetes</taxon>
        <taxon>Hypocreomycetidae</taxon>
        <taxon>Hypocreales</taxon>
        <taxon>Ophiocordycipitaceae</taxon>
        <taxon>Ophiocordyceps</taxon>
    </lineage>
</organism>